<sequence>MSHKMVHAHLRHRYYYSNNRASNSCQLMSSLIKSRNLFSIQTVEYDIMTVTSLDIDETNNFMLVGLSNGSVDLQEIDDPTYGTSGQLARFNFGQYNVNRVQWNPGIKEQFFSILDNHVLHIVDPIEMRALDKYEFDDMKTNWSEWNPNDRKMVAVCGSESQVRLVDIRSGSSVQTVILGAPSGLSSHRATRCLWSKHDTSCLIVGDNEGYIHIYDTRHSSKPLVLAGEERGQISGMSFARDQCSIITSQGTENHLVEWTYNKCKLQANSRKFKKREKATNIQDDVHGCGSSSSSKGASSSSKSGSGNPNQAGASSKRQAPSDAAAAAIRKASIKKQKKRPLPLPVSAYIRCQFHVTDSHVFCPVPASTRKSKEIYIYDLKTGDRIKTLKSDDILSQGIYTVTSLMPESLVIYVGGRGRLRTWTIDEGYQRKLEEKMLEYHRTVWDSDDDT</sequence>
<protein>
    <submittedName>
        <fullName evidence="2">Uncharacterized protein</fullName>
    </submittedName>
</protein>
<evidence type="ECO:0000256" key="1">
    <source>
        <dbReference type="SAM" id="MobiDB-lite"/>
    </source>
</evidence>
<dbReference type="AlphaFoldDB" id="A0A6G1SEC9"/>
<evidence type="ECO:0000313" key="2">
    <source>
        <dbReference type="EMBL" id="MDE48835.1"/>
    </source>
</evidence>
<name>A0A6G1SEC9_9ACAR</name>
<dbReference type="Gene3D" id="2.130.10.10">
    <property type="entry name" value="YVTN repeat-like/Quinoprotein amine dehydrogenase"/>
    <property type="match status" value="1"/>
</dbReference>
<accession>A0A6G1SEC9</accession>
<feature type="compositionally biased region" description="Low complexity" evidence="1">
    <location>
        <begin position="315"/>
        <end position="330"/>
    </location>
</feature>
<dbReference type="GO" id="GO:0000109">
    <property type="term" value="C:nucleotide-excision repair complex"/>
    <property type="evidence" value="ECO:0007669"/>
    <property type="project" value="TreeGrafter"/>
</dbReference>
<dbReference type="InterPro" id="IPR015943">
    <property type="entry name" value="WD40/YVTN_repeat-like_dom_sf"/>
</dbReference>
<dbReference type="PANTHER" id="PTHR46202">
    <property type="entry name" value="DNA EXCISION REPAIR PROTEIN ERCC-8"/>
    <property type="match status" value="1"/>
</dbReference>
<dbReference type="GO" id="GO:0043161">
    <property type="term" value="P:proteasome-mediated ubiquitin-dependent protein catabolic process"/>
    <property type="evidence" value="ECO:0007669"/>
    <property type="project" value="TreeGrafter"/>
</dbReference>
<dbReference type="EMBL" id="GGYP01004064">
    <property type="protein sequence ID" value="MDE48835.1"/>
    <property type="molecule type" value="Transcribed_RNA"/>
</dbReference>
<dbReference type="SUPFAM" id="SSF50978">
    <property type="entry name" value="WD40 repeat-like"/>
    <property type="match status" value="1"/>
</dbReference>
<organism evidence="2">
    <name type="scientific">Aceria tosichella</name>
    <name type="common">wheat curl mite</name>
    <dbReference type="NCBI Taxonomy" id="561515"/>
    <lineage>
        <taxon>Eukaryota</taxon>
        <taxon>Metazoa</taxon>
        <taxon>Ecdysozoa</taxon>
        <taxon>Arthropoda</taxon>
        <taxon>Chelicerata</taxon>
        <taxon>Arachnida</taxon>
        <taxon>Acari</taxon>
        <taxon>Acariformes</taxon>
        <taxon>Trombidiformes</taxon>
        <taxon>Prostigmata</taxon>
        <taxon>Eupodina</taxon>
        <taxon>Eriophyoidea</taxon>
        <taxon>Eriophyidae</taxon>
        <taxon>Eriophyinae</taxon>
        <taxon>Aceriini</taxon>
        <taxon>Aceria</taxon>
    </lineage>
</organism>
<feature type="compositionally biased region" description="Low complexity" evidence="1">
    <location>
        <begin position="289"/>
        <end position="306"/>
    </location>
</feature>
<dbReference type="GO" id="GO:0006283">
    <property type="term" value="P:transcription-coupled nucleotide-excision repair"/>
    <property type="evidence" value="ECO:0007669"/>
    <property type="project" value="InterPro"/>
</dbReference>
<dbReference type="InterPro" id="IPR036322">
    <property type="entry name" value="WD40_repeat_dom_sf"/>
</dbReference>
<reference evidence="2" key="1">
    <citation type="submission" date="2018-10" db="EMBL/GenBank/DDBJ databases">
        <title>Transcriptome assembly of Aceria tosichella (Wheat curl mite) Type 2.</title>
        <authorList>
            <person name="Scully E.D."/>
            <person name="Geib S.M."/>
            <person name="Palmer N.A."/>
            <person name="Gupta A.K."/>
            <person name="Sarath G."/>
            <person name="Tatineni S."/>
        </authorList>
    </citation>
    <scope>NUCLEOTIDE SEQUENCE</scope>
    <source>
        <strain evidence="2">LincolnNE</strain>
    </source>
</reference>
<dbReference type="GO" id="GO:0000209">
    <property type="term" value="P:protein polyubiquitination"/>
    <property type="evidence" value="ECO:0007669"/>
    <property type="project" value="TreeGrafter"/>
</dbReference>
<gene>
    <name evidence="2" type="ORF">g.20383</name>
</gene>
<dbReference type="GO" id="GO:0031464">
    <property type="term" value="C:Cul4A-RING E3 ubiquitin ligase complex"/>
    <property type="evidence" value="ECO:0007669"/>
    <property type="project" value="TreeGrafter"/>
</dbReference>
<proteinExistence type="predicted"/>
<feature type="region of interest" description="Disordered" evidence="1">
    <location>
        <begin position="274"/>
        <end position="333"/>
    </location>
</feature>
<dbReference type="InterPro" id="IPR042238">
    <property type="entry name" value="Rad28/ERCC8/Ckn1/ATCSA-1"/>
</dbReference>
<dbReference type="PANTHER" id="PTHR46202:SF1">
    <property type="entry name" value="DNA EXCISION REPAIR PROTEIN ERCC-8"/>
    <property type="match status" value="1"/>
</dbReference>